<gene>
    <name evidence="2" type="ORF">S01H4_19160</name>
</gene>
<feature type="compositionally biased region" description="Polar residues" evidence="1">
    <location>
        <begin position="7"/>
        <end position="20"/>
    </location>
</feature>
<evidence type="ECO:0000256" key="1">
    <source>
        <dbReference type="SAM" id="MobiDB-lite"/>
    </source>
</evidence>
<sequence length="57" mass="6194">MADAALGTNTDEPSGHSSTMPVHMADIGSDAFEQEFTLTLMENEEDTLHLVEEALSR</sequence>
<reference evidence="2" key="1">
    <citation type="journal article" date="2014" name="Front. Microbiol.">
        <title>High frequency of phylogenetically diverse reductive dehalogenase-homologous genes in deep subseafloor sedimentary metagenomes.</title>
        <authorList>
            <person name="Kawai M."/>
            <person name="Futagami T."/>
            <person name="Toyoda A."/>
            <person name="Takaki Y."/>
            <person name="Nishi S."/>
            <person name="Hori S."/>
            <person name="Arai W."/>
            <person name="Tsubouchi T."/>
            <person name="Morono Y."/>
            <person name="Uchiyama I."/>
            <person name="Ito T."/>
            <person name="Fujiyama A."/>
            <person name="Inagaki F."/>
            <person name="Takami H."/>
        </authorList>
    </citation>
    <scope>NUCLEOTIDE SEQUENCE</scope>
    <source>
        <strain evidence="2">Expedition CK06-06</strain>
    </source>
</reference>
<comment type="caution">
    <text evidence="2">The sequence shown here is derived from an EMBL/GenBank/DDBJ whole genome shotgun (WGS) entry which is preliminary data.</text>
</comment>
<dbReference type="Gene3D" id="1.20.120.910">
    <property type="entry name" value="DksA, coiled-coil domain"/>
    <property type="match status" value="1"/>
</dbReference>
<dbReference type="PROSITE" id="PS51128">
    <property type="entry name" value="ZF_DKSA_2"/>
    <property type="match status" value="1"/>
</dbReference>
<dbReference type="AlphaFoldDB" id="X0YFP4"/>
<dbReference type="EMBL" id="BART01008526">
    <property type="protein sequence ID" value="GAG54824.1"/>
    <property type="molecule type" value="Genomic_DNA"/>
</dbReference>
<evidence type="ECO:0000313" key="2">
    <source>
        <dbReference type="EMBL" id="GAG54824.1"/>
    </source>
</evidence>
<feature type="region of interest" description="Disordered" evidence="1">
    <location>
        <begin position="1"/>
        <end position="28"/>
    </location>
</feature>
<accession>X0YFP4</accession>
<organism evidence="2">
    <name type="scientific">marine sediment metagenome</name>
    <dbReference type="NCBI Taxonomy" id="412755"/>
    <lineage>
        <taxon>unclassified sequences</taxon>
        <taxon>metagenomes</taxon>
        <taxon>ecological metagenomes</taxon>
    </lineage>
</organism>
<name>X0YFP4_9ZZZZ</name>
<proteinExistence type="predicted"/>
<protein>
    <submittedName>
        <fullName evidence="2">Uncharacterized protein</fullName>
    </submittedName>
</protein>
<feature type="non-terminal residue" evidence="2">
    <location>
        <position position="57"/>
    </location>
</feature>